<evidence type="ECO:0000313" key="1">
    <source>
        <dbReference type="EMBL" id="GLD74306.1"/>
    </source>
</evidence>
<keyword evidence="2" id="KW-1185">Reference proteome</keyword>
<sequence length="99" mass="10777">MGLQSCKPCNSCLQSKEEARPAGGCLCVCDDWRYCSDHCCDICCQMCVNVCSGLCSGDCSYTFCTLCLGLAQNCVSLFTTQQTETSEAQRAMMDPEHCV</sequence>
<dbReference type="Proteomes" id="UP001279410">
    <property type="component" value="Unassembled WGS sequence"/>
</dbReference>
<reference evidence="1" key="1">
    <citation type="submission" date="2022-08" db="EMBL/GenBank/DDBJ databases">
        <title>Genome sequencing of akame (Lates japonicus).</title>
        <authorList>
            <person name="Hashiguchi Y."/>
            <person name="Takahashi H."/>
        </authorList>
    </citation>
    <scope>NUCLEOTIDE SEQUENCE</scope>
    <source>
        <strain evidence="1">Kochi</strain>
    </source>
</reference>
<proteinExistence type="predicted"/>
<dbReference type="EMBL" id="BRZM01002130">
    <property type="protein sequence ID" value="GLD74306.1"/>
    <property type="molecule type" value="Genomic_DNA"/>
</dbReference>
<gene>
    <name evidence="1" type="ORF">AKAME5_002563500</name>
</gene>
<dbReference type="AlphaFoldDB" id="A0AAD3NJY6"/>
<accession>A0AAD3NJY6</accession>
<protein>
    <submittedName>
        <fullName evidence="1">Keratin-associated protein 5-4-like protein</fullName>
    </submittedName>
</protein>
<organism evidence="1 2">
    <name type="scientific">Lates japonicus</name>
    <name type="common">Japanese lates</name>
    <dbReference type="NCBI Taxonomy" id="270547"/>
    <lineage>
        <taxon>Eukaryota</taxon>
        <taxon>Metazoa</taxon>
        <taxon>Chordata</taxon>
        <taxon>Craniata</taxon>
        <taxon>Vertebrata</taxon>
        <taxon>Euteleostomi</taxon>
        <taxon>Actinopterygii</taxon>
        <taxon>Neopterygii</taxon>
        <taxon>Teleostei</taxon>
        <taxon>Neoteleostei</taxon>
        <taxon>Acanthomorphata</taxon>
        <taxon>Carangaria</taxon>
        <taxon>Carangaria incertae sedis</taxon>
        <taxon>Centropomidae</taxon>
        <taxon>Lates</taxon>
    </lineage>
</organism>
<name>A0AAD3NJY6_LATJO</name>
<comment type="caution">
    <text evidence="1">The sequence shown here is derived from an EMBL/GenBank/DDBJ whole genome shotgun (WGS) entry which is preliminary data.</text>
</comment>
<evidence type="ECO:0000313" key="2">
    <source>
        <dbReference type="Proteomes" id="UP001279410"/>
    </source>
</evidence>